<dbReference type="AlphaFoldDB" id="A0AAE3E078"/>
<proteinExistence type="predicted"/>
<dbReference type="EMBL" id="JAJEQM010000011">
    <property type="protein sequence ID" value="MCC2210900.1"/>
    <property type="molecule type" value="Genomic_DNA"/>
</dbReference>
<dbReference type="RefSeq" id="WP_308456582.1">
    <property type="nucleotide sequence ID" value="NZ_JAJEQM010000011.1"/>
</dbReference>
<evidence type="ECO:0000313" key="1">
    <source>
        <dbReference type="EMBL" id="MCC2210900.1"/>
    </source>
</evidence>
<comment type="caution">
    <text evidence="1">The sequence shown here is derived from an EMBL/GenBank/DDBJ whole genome shotgun (WGS) entry which is preliminary data.</text>
</comment>
<name>A0AAE3E078_9FIRM</name>
<dbReference type="Pfam" id="PF13811">
    <property type="entry name" value="DUF4186"/>
    <property type="match status" value="1"/>
</dbReference>
<protein>
    <submittedName>
        <fullName evidence="1">DUF4186 domain-containing protein</fullName>
    </submittedName>
</protein>
<reference evidence="1 2" key="1">
    <citation type="submission" date="2021-10" db="EMBL/GenBank/DDBJ databases">
        <title>Anaerobic single-cell dispensing facilitates the cultivation of human gut bacteria.</title>
        <authorList>
            <person name="Afrizal A."/>
        </authorList>
    </citation>
    <scope>NUCLEOTIDE SEQUENCE [LARGE SCALE GENOMIC DNA]</scope>
    <source>
        <strain evidence="1 2">CLA-AA-H232</strain>
    </source>
</reference>
<dbReference type="Proteomes" id="UP001198242">
    <property type="component" value="Unassembled WGS sequence"/>
</dbReference>
<accession>A0AAE3E078</accession>
<gene>
    <name evidence="1" type="ORF">LKE05_08895</name>
</gene>
<evidence type="ECO:0000313" key="2">
    <source>
        <dbReference type="Proteomes" id="UP001198242"/>
    </source>
</evidence>
<keyword evidence="2" id="KW-1185">Reference proteome</keyword>
<organism evidence="1 2">
    <name type="scientific">Hominilimicola fabiformis</name>
    <dbReference type="NCBI Taxonomy" id="2885356"/>
    <lineage>
        <taxon>Bacteria</taxon>
        <taxon>Bacillati</taxon>
        <taxon>Bacillota</taxon>
        <taxon>Clostridia</taxon>
        <taxon>Eubacteriales</taxon>
        <taxon>Oscillospiraceae</taxon>
        <taxon>Hominilimicola</taxon>
    </lineage>
</organism>
<dbReference type="InterPro" id="IPR020378">
    <property type="entry name" value="DUF4186"/>
</dbReference>
<sequence>MKDSDFMQTIEQALLKLEKSKFRSSFKLKEKDREYVKNKGMDTVRSHARDFVRDRLAPSFIANDGKQTPMRGHPVFIAQHATACCCRGCLNKWYRIPKNVELTPAQQEKIVNLLMAWIEKQMKNTPIE</sequence>